<dbReference type="GO" id="GO:0005829">
    <property type="term" value="C:cytosol"/>
    <property type="evidence" value="ECO:0007669"/>
    <property type="project" value="TreeGrafter"/>
</dbReference>
<keyword evidence="5" id="KW-1185">Reference proteome</keyword>
<dbReference type="Pfam" id="PF02826">
    <property type="entry name" value="2-Hacid_dh_C"/>
    <property type="match status" value="1"/>
</dbReference>
<feature type="domain" description="D-isomer specific 2-hydroxyacid dehydrogenase NAD-binding" evidence="3">
    <location>
        <begin position="103"/>
        <end position="287"/>
    </location>
</feature>
<accession>A0A8K0VC08</accession>
<reference evidence="4" key="1">
    <citation type="submission" date="2021-01" db="EMBL/GenBank/DDBJ databases">
        <title>Tabrizicola alba sp. nov. a motile alkaliphilic bacterium isolated from a soda lake.</title>
        <authorList>
            <person name="Szuroczki S."/>
            <person name="Abbaszade G."/>
            <person name="Schumann P."/>
            <person name="Toth E."/>
        </authorList>
    </citation>
    <scope>NUCLEOTIDE SEQUENCE</scope>
    <source>
        <strain evidence="4">DMG-N-6</strain>
    </source>
</reference>
<dbReference type="GO" id="GO:0016618">
    <property type="term" value="F:hydroxypyruvate reductase [NAD(P)H] activity"/>
    <property type="evidence" value="ECO:0007669"/>
    <property type="project" value="TreeGrafter"/>
</dbReference>
<dbReference type="GO" id="GO:0051287">
    <property type="term" value="F:NAD binding"/>
    <property type="evidence" value="ECO:0007669"/>
    <property type="project" value="InterPro"/>
</dbReference>
<sequence length="319" mass="33353">MKIAFHGANAETFLPGFADLLDTPQDLILLSDTLAGPGEAEAFATADMVIGVKYAAGMPALSARLYQVPGAGYDGIDLAALPGATALCNVFGHEVAIAEYVMAALLSFHVPLAQADAQLRQGDWSLWAGKPTGLRTELSAQSVGIVGFGHIGKTLAARCAAFGMEVHVANRSPVSAQGVTMHPLTGLAAMAGQVDYLINTLPLTDSTRGLIGAEVLAALPAHGVVMNVGRGPVIAEQALYDALASGRIGGAVIDTWYVYPGPDAPNPHPGTLPFHELPNVTLTPHMSGWTHGTIDRRRAVMAENANRLARGDELLNRVR</sequence>
<dbReference type="AlphaFoldDB" id="A0A8K0VC08"/>
<dbReference type="PANTHER" id="PTHR10996">
    <property type="entry name" value="2-HYDROXYACID DEHYDROGENASE-RELATED"/>
    <property type="match status" value="1"/>
</dbReference>
<gene>
    <name evidence="4" type="ORF">JL811_07055</name>
</gene>
<dbReference type="InterPro" id="IPR036291">
    <property type="entry name" value="NAD(P)-bd_dom_sf"/>
</dbReference>
<proteinExistence type="predicted"/>
<name>A0A8K0VC08_9RHOB</name>
<organism evidence="4 5">
    <name type="scientific">Szabonella alba</name>
    <dbReference type="NCBI Taxonomy" id="2804194"/>
    <lineage>
        <taxon>Bacteria</taxon>
        <taxon>Pseudomonadati</taxon>
        <taxon>Pseudomonadota</taxon>
        <taxon>Alphaproteobacteria</taxon>
        <taxon>Rhodobacterales</taxon>
        <taxon>Paracoccaceae</taxon>
        <taxon>Szabonella</taxon>
    </lineage>
</organism>
<evidence type="ECO:0000256" key="2">
    <source>
        <dbReference type="ARBA" id="ARBA00023027"/>
    </source>
</evidence>
<dbReference type="RefSeq" id="WP_202687774.1">
    <property type="nucleotide sequence ID" value="NZ_JAESVN010000002.1"/>
</dbReference>
<keyword evidence="2" id="KW-0520">NAD</keyword>
<dbReference type="SUPFAM" id="SSF51735">
    <property type="entry name" value="NAD(P)-binding Rossmann-fold domains"/>
    <property type="match status" value="1"/>
</dbReference>
<dbReference type="CDD" id="cd12165">
    <property type="entry name" value="2-Hacid_dh_6"/>
    <property type="match status" value="1"/>
</dbReference>
<dbReference type="PANTHER" id="PTHR10996:SF178">
    <property type="entry name" value="2-HYDROXYACID DEHYDROGENASE YGL185C-RELATED"/>
    <property type="match status" value="1"/>
</dbReference>
<dbReference type="Proteomes" id="UP000648908">
    <property type="component" value="Unassembled WGS sequence"/>
</dbReference>
<evidence type="ECO:0000313" key="4">
    <source>
        <dbReference type="EMBL" id="MBL4916979.1"/>
    </source>
</evidence>
<evidence type="ECO:0000259" key="3">
    <source>
        <dbReference type="Pfam" id="PF02826"/>
    </source>
</evidence>
<dbReference type="SUPFAM" id="SSF52283">
    <property type="entry name" value="Formate/glycerate dehydrogenase catalytic domain-like"/>
    <property type="match status" value="1"/>
</dbReference>
<comment type="caution">
    <text evidence="4">The sequence shown here is derived from an EMBL/GenBank/DDBJ whole genome shotgun (WGS) entry which is preliminary data.</text>
</comment>
<protein>
    <submittedName>
        <fullName evidence="4">Phosphoglycerate dehydrogenase</fullName>
    </submittedName>
</protein>
<dbReference type="Gene3D" id="3.40.50.720">
    <property type="entry name" value="NAD(P)-binding Rossmann-like Domain"/>
    <property type="match status" value="2"/>
</dbReference>
<dbReference type="EMBL" id="JAESVN010000002">
    <property type="protein sequence ID" value="MBL4916979.1"/>
    <property type="molecule type" value="Genomic_DNA"/>
</dbReference>
<dbReference type="InterPro" id="IPR050223">
    <property type="entry name" value="D-isomer_2-hydroxyacid_DH"/>
</dbReference>
<evidence type="ECO:0000256" key="1">
    <source>
        <dbReference type="ARBA" id="ARBA00023002"/>
    </source>
</evidence>
<evidence type="ECO:0000313" key="5">
    <source>
        <dbReference type="Proteomes" id="UP000648908"/>
    </source>
</evidence>
<keyword evidence="1" id="KW-0560">Oxidoreductase</keyword>
<dbReference type="GO" id="GO:0030267">
    <property type="term" value="F:glyoxylate reductase (NADPH) activity"/>
    <property type="evidence" value="ECO:0007669"/>
    <property type="project" value="TreeGrafter"/>
</dbReference>
<dbReference type="InterPro" id="IPR006140">
    <property type="entry name" value="D-isomer_DH_NAD-bd"/>
</dbReference>